<comment type="caution">
    <text evidence="2">The sequence shown here is derived from an EMBL/GenBank/DDBJ whole genome shotgun (WGS) entry which is preliminary data.</text>
</comment>
<dbReference type="PANTHER" id="PTHR46599">
    <property type="entry name" value="PIGGYBAC TRANSPOSABLE ELEMENT-DERIVED PROTEIN 4"/>
    <property type="match status" value="1"/>
</dbReference>
<proteinExistence type="predicted"/>
<feature type="domain" description="PiggyBac transposable element-derived protein" evidence="1">
    <location>
        <begin position="87"/>
        <end position="163"/>
    </location>
</feature>
<evidence type="ECO:0000313" key="2">
    <source>
        <dbReference type="EMBL" id="KAJ8884653.1"/>
    </source>
</evidence>
<protein>
    <recommendedName>
        <fullName evidence="1">PiggyBac transposable element-derived protein domain-containing protein</fullName>
    </recommendedName>
</protein>
<sequence>MFRPPEFRENVSNSSEATRLTRNEEYYSSGHDPEGSGLQLFFSGEAAFNPEVTRNLTEPLEFECHKLFVGDDLLDIFAAQQLRNTDISSTSRLKMWTPTNKDEITKFLRIIAFMGLVKAPSISDYWTTNPYFRIGTMSSTMSRNRFKLLLRMWHISDTEKQPKTIDSIRISSVKCPDIVQARRNRRGTLVGQQNDRGITVLKWAYKTDILILSTCHGAETVPLQRRNGNINKQKAIVVYNKGNASINL</sequence>
<dbReference type="PANTHER" id="PTHR46599:SF3">
    <property type="entry name" value="PIGGYBAC TRANSPOSABLE ELEMENT-DERIVED PROTEIN 4"/>
    <property type="match status" value="1"/>
</dbReference>
<organism evidence="2 3">
    <name type="scientific">Dryococelus australis</name>
    <dbReference type="NCBI Taxonomy" id="614101"/>
    <lineage>
        <taxon>Eukaryota</taxon>
        <taxon>Metazoa</taxon>
        <taxon>Ecdysozoa</taxon>
        <taxon>Arthropoda</taxon>
        <taxon>Hexapoda</taxon>
        <taxon>Insecta</taxon>
        <taxon>Pterygota</taxon>
        <taxon>Neoptera</taxon>
        <taxon>Polyneoptera</taxon>
        <taxon>Phasmatodea</taxon>
        <taxon>Verophasmatodea</taxon>
        <taxon>Anareolatae</taxon>
        <taxon>Phasmatidae</taxon>
        <taxon>Eurycanthinae</taxon>
        <taxon>Dryococelus</taxon>
    </lineage>
</organism>
<gene>
    <name evidence="2" type="ORF">PR048_016511</name>
</gene>
<evidence type="ECO:0000259" key="1">
    <source>
        <dbReference type="Pfam" id="PF13843"/>
    </source>
</evidence>
<evidence type="ECO:0000313" key="3">
    <source>
        <dbReference type="Proteomes" id="UP001159363"/>
    </source>
</evidence>
<reference evidence="2 3" key="1">
    <citation type="submission" date="2023-02" db="EMBL/GenBank/DDBJ databases">
        <title>LHISI_Scaffold_Assembly.</title>
        <authorList>
            <person name="Stuart O.P."/>
            <person name="Cleave R."/>
            <person name="Magrath M.J.L."/>
            <person name="Mikheyev A.S."/>
        </authorList>
    </citation>
    <scope>NUCLEOTIDE SEQUENCE [LARGE SCALE GENOMIC DNA]</scope>
    <source>
        <strain evidence="2">Daus_M_001</strain>
        <tissue evidence="2">Leg muscle</tissue>
    </source>
</reference>
<name>A0ABQ9HJX1_9NEOP</name>
<dbReference type="InterPro" id="IPR029526">
    <property type="entry name" value="PGBD"/>
</dbReference>
<dbReference type="EMBL" id="JARBHB010000005">
    <property type="protein sequence ID" value="KAJ8884653.1"/>
    <property type="molecule type" value="Genomic_DNA"/>
</dbReference>
<accession>A0ABQ9HJX1</accession>
<dbReference type="Pfam" id="PF13843">
    <property type="entry name" value="DDE_Tnp_1_7"/>
    <property type="match status" value="1"/>
</dbReference>
<dbReference type="Proteomes" id="UP001159363">
    <property type="component" value="Chromosome 4"/>
</dbReference>
<keyword evidence="3" id="KW-1185">Reference proteome</keyword>